<dbReference type="HOGENOM" id="CLU_1376828_0_0_14"/>
<proteinExistence type="predicted"/>
<feature type="compositionally biased region" description="Basic and acidic residues" evidence="1">
    <location>
        <begin position="55"/>
        <end position="87"/>
    </location>
</feature>
<accession>F6FJG4</accession>
<feature type="compositionally biased region" description="Polar residues" evidence="1">
    <location>
        <begin position="103"/>
        <end position="119"/>
    </location>
</feature>
<evidence type="ECO:0000313" key="2">
    <source>
        <dbReference type="EMBL" id="AEG73319.1"/>
    </source>
</evidence>
<feature type="compositionally biased region" description="Acidic residues" evidence="1">
    <location>
        <begin position="161"/>
        <end position="172"/>
    </location>
</feature>
<sequence>MAIPSAKLLKIGGPILTGIGGVIATSSLVSKNADEKPEEKLKTAALQDEEPTIDPYKDQNESEQREEKQDENEGRSKASADDQKSEPASESAPSGENQEKDQSQGSEGNGQQKEPSASGNDGAGEGSDQQALVGQEQKPKGQENGTEAQQGADSSQKGDLEAQDGEQSDQDVGDSGGGKDGSSEASGGVTTEGSETADHNNAMGTAYGNIDRAMTKTEREQLIGVKDTLEDMVKRLSAISP</sequence>
<organism evidence="2 3">
    <name type="scientific">Mycoplasma haemofelis (strain Ohio2)</name>
    <dbReference type="NCBI Taxonomy" id="859194"/>
    <lineage>
        <taxon>Bacteria</taxon>
        <taxon>Bacillati</taxon>
        <taxon>Mycoplasmatota</taxon>
        <taxon>Mollicutes</taxon>
        <taxon>Mycoplasmataceae</taxon>
        <taxon>Mycoplasma</taxon>
    </lineage>
</organism>
<evidence type="ECO:0000313" key="3">
    <source>
        <dbReference type="Proteomes" id="UP000007952"/>
    </source>
</evidence>
<feature type="compositionally biased region" description="Polar residues" evidence="1">
    <location>
        <begin position="143"/>
        <end position="157"/>
    </location>
</feature>
<evidence type="ECO:0000256" key="1">
    <source>
        <dbReference type="SAM" id="MobiDB-lite"/>
    </source>
</evidence>
<dbReference type="KEGG" id="mhf:MHF_1069"/>
<dbReference type="BioCyc" id="MHAE859194:G1GR7-1061-MONOMER"/>
<feature type="region of interest" description="Disordered" evidence="1">
    <location>
        <begin position="29"/>
        <end position="213"/>
    </location>
</feature>
<name>F6FJG4_MYCHI</name>
<dbReference type="EMBL" id="CP002808">
    <property type="protein sequence ID" value="AEG73319.1"/>
    <property type="molecule type" value="Genomic_DNA"/>
</dbReference>
<dbReference type="AlphaFoldDB" id="F6FJG4"/>
<protein>
    <submittedName>
        <fullName evidence="2">Uncharacterized protein</fullName>
    </submittedName>
</protein>
<feature type="compositionally biased region" description="Basic and acidic residues" evidence="1">
    <location>
        <begin position="32"/>
        <end position="42"/>
    </location>
</feature>
<reference key="2">
    <citation type="submission" date="2011-05" db="EMBL/GenBank/DDBJ databases">
        <title>The Genome of Mycoplasma haemofelis Strain Ohio2, a pathogenic hemoplasma of the cat.</title>
        <authorList>
            <person name="Santos A.P."/>
            <person name="Guimaraes A.M.S."/>
            <person name="SanMiguel P.J."/>
            <person name="Martin S.W."/>
            <person name="Messick J.B."/>
        </authorList>
    </citation>
    <scope>NUCLEOTIDE SEQUENCE</scope>
    <source>
        <strain>Ohio2</strain>
    </source>
</reference>
<dbReference type="STRING" id="859194.MHF_1069"/>
<reference evidence="2 3" key="1">
    <citation type="journal article" date="2011" name="J. Bacteriol.">
        <title>Complete genome sequences of two hemotropic Mycoplasmas, Mycoplasma haemofelis strain Ohio2 and Mycoplasma suis strain Illinois.</title>
        <authorList>
            <person name="Messick J.B."/>
            <person name="Santos A.P."/>
            <person name="Guimaraes A.M."/>
        </authorList>
    </citation>
    <scope>NUCLEOTIDE SEQUENCE [LARGE SCALE GENOMIC DNA]</scope>
    <source>
        <strain evidence="2 3">Ohio2</strain>
    </source>
</reference>
<dbReference type="Proteomes" id="UP000007952">
    <property type="component" value="Chromosome"/>
</dbReference>
<gene>
    <name evidence="2" type="ordered locus">MHF_1069</name>
</gene>